<dbReference type="RefSeq" id="WP_160763551.1">
    <property type="nucleotide sequence ID" value="NZ_WUPT01000001.1"/>
</dbReference>
<feature type="domain" description="Enoyl-CoA hydratase/isomerase" evidence="4">
    <location>
        <begin position="13"/>
        <end position="332"/>
    </location>
</feature>
<reference evidence="5 6" key="1">
    <citation type="submission" date="2019-12" db="EMBL/GenBank/DDBJ databases">
        <authorList>
            <person name="Lee S.D."/>
        </authorList>
    </citation>
    <scope>NUCLEOTIDE SEQUENCE [LARGE SCALE GENOMIC DNA]</scope>
    <source>
        <strain evidence="5 6">GH1-50</strain>
    </source>
</reference>
<dbReference type="InterPro" id="IPR029045">
    <property type="entry name" value="ClpP/crotonase-like_dom_sf"/>
</dbReference>
<evidence type="ECO:0000259" key="4">
    <source>
        <dbReference type="Pfam" id="PF16113"/>
    </source>
</evidence>
<dbReference type="PANTHER" id="PTHR43176">
    <property type="entry name" value="3-HYDROXYISOBUTYRYL-COA HYDROLASE-RELATED"/>
    <property type="match status" value="1"/>
</dbReference>
<dbReference type="EC" id="3.1.2.4" evidence="2"/>
<name>A0A7C9IG64_9RHOB</name>
<comment type="catalytic activity">
    <reaction evidence="1">
        <text>3-hydroxy-2-methylpropanoyl-CoA + H2O = 3-hydroxy-2-methylpropanoate + CoA + H(+)</text>
        <dbReference type="Rhea" id="RHEA:20888"/>
        <dbReference type="ChEBI" id="CHEBI:11805"/>
        <dbReference type="ChEBI" id="CHEBI:15377"/>
        <dbReference type="ChEBI" id="CHEBI:15378"/>
        <dbReference type="ChEBI" id="CHEBI:57287"/>
        <dbReference type="ChEBI" id="CHEBI:57340"/>
        <dbReference type="EC" id="3.1.2.4"/>
    </reaction>
</comment>
<keyword evidence="6" id="KW-1185">Reference proteome</keyword>
<gene>
    <name evidence="5" type="ORF">GQ651_07500</name>
</gene>
<dbReference type="GO" id="GO:0003860">
    <property type="term" value="F:3-hydroxyisobutyryl-CoA hydrolase activity"/>
    <property type="evidence" value="ECO:0007669"/>
    <property type="project" value="UniProtKB-EC"/>
</dbReference>
<dbReference type="InterPro" id="IPR045004">
    <property type="entry name" value="ECH_dom"/>
</dbReference>
<dbReference type="PANTHER" id="PTHR43176:SF3">
    <property type="entry name" value="3-HYDROXYISOBUTYRYL-COA HYDROLASE, MITOCHONDRIAL"/>
    <property type="match status" value="1"/>
</dbReference>
<evidence type="ECO:0000256" key="3">
    <source>
        <dbReference type="ARBA" id="ARBA00022801"/>
    </source>
</evidence>
<dbReference type="InterPro" id="IPR032259">
    <property type="entry name" value="HIBYL-CoA-H"/>
</dbReference>
<dbReference type="Pfam" id="PF16113">
    <property type="entry name" value="ECH_2"/>
    <property type="match status" value="1"/>
</dbReference>
<dbReference type="GO" id="GO:0005829">
    <property type="term" value="C:cytosol"/>
    <property type="evidence" value="ECO:0007669"/>
    <property type="project" value="TreeGrafter"/>
</dbReference>
<proteinExistence type="predicted"/>
<keyword evidence="3" id="KW-0378">Hydrolase</keyword>
<evidence type="ECO:0000256" key="1">
    <source>
        <dbReference type="ARBA" id="ARBA00001709"/>
    </source>
</evidence>
<evidence type="ECO:0000313" key="5">
    <source>
        <dbReference type="EMBL" id="MXQ07687.1"/>
    </source>
</evidence>
<keyword evidence="5" id="KW-0413">Isomerase</keyword>
<dbReference type="CDD" id="cd06558">
    <property type="entry name" value="crotonase-like"/>
    <property type="match status" value="1"/>
</dbReference>
<protein>
    <recommendedName>
        <fullName evidence="2">3-hydroxyisobutyryl-CoA hydrolase</fullName>
        <ecNumber evidence="2">3.1.2.4</ecNumber>
    </recommendedName>
</protein>
<reference evidence="5 6" key="2">
    <citation type="submission" date="2020-03" db="EMBL/GenBank/DDBJ databases">
        <title>Kangsaoukella pontilimi gen. nov., sp. nov., a new member of the family Rhodobacteraceae isolated from a tidal mudflat.</title>
        <authorList>
            <person name="Kim I.S."/>
        </authorList>
    </citation>
    <scope>NUCLEOTIDE SEQUENCE [LARGE SCALE GENOMIC DNA]</scope>
    <source>
        <strain evidence="5 6">GH1-50</strain>
    </source>
</reference>
<dbReference type="Proteomes" id="UP000480350">
    <property type="component" value="Unassembled WGS sequence"/>
</dbReference>
<dbReference type="GO" id="GO:0006574">
    <property type="term" value="P:L-valine catabolic process"/>
    <property type="evidence" value="ECO:0007669"/>
    <property type="project" value="TreeGrafter"/>
</dbReference>
<comment type="caution">
    <text evidence="5">The sequence shown here is derived from an EMBL/GenBank/DDBJ whole genome shotgun (WGS) entry which is preliminary data.</text>
</comment>
<dbReference type="Gene3D" id="3.90.226.10">
    <property type="entry name" value="2-enoyl-CoA Hydratase, Chain A, domain 1"/>
    <property type="match status" value="1"/>
</dbReference>
<dbReference type="SUPFAM" id="SSF52096">
    <property type="entry name" value="ClpP/crotonase"/>
    <property type="match status" value="1"/>
</dbReference>
<dbReference type="NCBIfam" id="NF004127">
    <property type="entry name" value="PRK05617.1"/>
    <property type="match status" value="1"/>
</dbReference>
<organism evidence="5 6">
    <name type="scientific">Kangsaoukella pontilimi</name>
    <dbReference type="NCBI Taxonomy" id="2691042"/>
    <lineage>
        <taxon>Bacteria</taxon>
        <taxon>Pseudomonadati</taxon>
        <taxon>Pseudomonadota</taxon>
        <taxon>Alphaproteobacteria</taxon>
        <taxon>Rhodobacterales</taxon>
        <taxon>Paracoccaceae</taxon>
        <taxon>Kangsaoukella</taxon>
    </lineage>
</organism>
<evidence type="ECO:0000256" key="2">
    <source>
        <dbReference type="ARBA" id="ARBA00011915"/>
    </source>
</evidence>
<accession>A0A7C9IG64</accession>
<dbReference type="AlphaFoldDB" id="A0A7C9IG64"/>
<sequence length="348" mass="37592">MSDIHIRKTGRTGRITLTRPDALNAITWDMVEALSAALPRFAADDDVTMLVIDGAGDRAFCAGGDIAGIYAALKAGDHGEVRRFWRAEYPLNLALFDFPKPVATFLQGFTMGGGVGIGCHGSHRVVGDTSRIAMPECTIGLVPDVGGSLLLARAPGRLGEYLGTTGARMGPGDAIHAGFADYYIPEAAWPDLIARLEETGDWNAIDAAAMPAPDSPLASEQPLVDTHFGGETLRDILTSLRGDETDWTHATLDRLARNAPLAMATAVQLIHRARTRDRMDEALRQEYRFAHRIVEMGDFQEGIRAAVIDKDRAPTWRHPAPDAPTPAEVSAMLMPLGPDDLTFQETPT</sequence>
<dbReference type="GO" id="GO:0016853">
    <property type="term" value="F:isomerase activity"/>
    <property type="evidence" value="ECO:0007669"/>
    <property type="project" value="UniProtKB-KW"/>
</dbReference>
<evidence type="ECO:0000313" key="6">
    <source>
        <dbReference type="Proteomes" id="UP000480350"/>
    </source>
</evidence>
<dbReference type="EMBL" id="WUPT01000001">
    <property type="protein sequence ID" value="MXQ07687.1"/>
    <property type="molecule type" value="Genomic_DNA"/>
</dbReference>